<gene>
    <name evidence="1" type="ORF">NB231_13581</name>
</gene>
<dbReference type="InterPro" id="IPR012347">
    <property type="entry name" value="Ferritin-like"/>
</dbReference>
<dbReference type="HOGENOM" id="CLU_126529_0_0_6"/>
<dbReference type="OrthoDB" id="5568629at2"/>
<reference evidence="1 2" key="1">
    <citation type="submission" date="2006-02" db="EMBL/GenBank/DDBJ databases">
        <authorList>
            <person name="Waterbury J."/>
            <person name="Ferriera S."/>
            <person name="Johnson J."/>
            <person name="Kravitz S."/>
            <person name="Halpern A."/>
            <person name="Remington K."/>
            <person name="Beeson K."/>
            <person name="Tran B."/>
            <person name="Rogers Y.-H."/>
            <person name="Friedman R."/>
            <person name="Venter J.C."/>
        </authorList>
    </citation>
    <scope>NUCLEOTIDE SEQUENCE [LARGE SCALE GENOMIC DNA]</scope>
    <source>
        <strain evidence="1 2">Nb-231</strain>
    </source>
</reference>
<keyword evidence="2" id="KW-1185">Reference proteome</keyword>
<proteinExistence type="predicted"/>
<accession>A4BSG9</accession>
<evidence type="ECO:0000313" key="2">
    <source>
        <dbReference type="Proteomes" id="UP000003374"/>
    </source>
</evidence>
<evidence type="ECO:0000313" key="1">
    <source>
        <dbReference type="EMBL" id="EAR21429.1"/>
    </source>
</evidence>
<comment type="caution">
    <text evidence="1">The sequence shown here is derived from an EMBL/GenBank/DDBJ whole genome shotgun (WGS) entry which is preliminary data.</text>
</comment>
<sequence>MSRDDRQLALSELLAHCEATVRRYRHAADILAGKDGEAVLRRFAIERESLTQRLRYQVRQLGGLPDTVDAECDTFQILDERVMARLAARGASALLRSRIDDEQRVMALTNAALTGLLPESVRHILEAAREDVRRTIDLLAQESDRAAQRN</sequence>
<dbReference type="RefSeq" id="WP_005003520.1">
    <property type="nucleotide sequence ID" value="NZ_CH672427.1"/>
</dbReference>
<dbReference type="AlphaFoldDB" id="A4BSG9"/>
<dbReference type="Proteomes" id="UP000003374">
    <property type="component" value="Unassembled WGS sequence"/>
</dbReference>
<name>A4BSG9_9GAMM</name>
<protein>
    <recommendedName>
        <fullName evidence="3">DUF2383 domain-containing protein</fullName>
    </recommendedName>
</protein>
<dbReference type="Gene3D" id="1.20.1260.10">
    <property type="match status" value="1"/>
</dbReference>
<dbReference type="STRING" id="314278.NB231_13581"/>
<organism evidence="1 2">
    <name type="scientific">Nitrococcus mobilis Nb-231</name>
    <dbReference type="NCBI Taxonomy" id="314278"/>
    <lineage>
        <taxon>Bacteria</taxon>
        <taxon>Pseudomonadati</taxon>
        <taxon>Pseudomonadota</taxon>
        <taxon>Gammaproteobacteria</taxon>
        <taxon>Chromatiales</taxon>
        <taxon>Ectothiorhodospiraceae</taxon>
        <taxon>Nitrococcus</taxon>
    </lineage>
</organism>
<dbReference type="EMBL" id="AAOF01000009">
    <property type="protein sequence ID" value="EAR21429.1"/>
    <property type="molecule type" value="Genomic_DNA"/>
</dbReference>
<evidence type="ECO:0008006" key="3">
    <source>
        <dbReference type="Google" id="ProtNLM"/>
    </source>
</evidence>